<comment type="caution">
    <text evidence="1">The sequence shown here is derived from an EMBL/GenBank/DDBJ whole genome shotgun (WGS) entry which is preliminary data.</text>
</comment>
<dbReference type="Gene3D" id="3.40.50.1000">
    <property type="entry name" value="HAD superfamily/HAD-like"/>
    <property type="match status" value="1"/>
</dbReference>
<reference evidence="1" key="2">
    <citation type="journal article" date="2021" name="PeerJ">
        <title>Extensive microbial diversity within the chicken gut microbiome revealed by metagenomics and culture.</title>
        <authorList>
            <person name="Gilroy R."/>
            <person name="Ravi A."/>
            <person name="Getino M."/>
            <person name="Pursley I."/>
            <person name="Horton D.L."/>
            <person name="Alikhan N.F."/>
            <person name="Baker D."/>
            <person name="Gharbi K."/>
            <person name="Hall N."/>
            <person name="Watson M."/>
            <person name="Adriaenssens E.M."/>
            <person name="Foster-Nyarko E."/>
            <person name="Jarju S."/>
            <person name="Secka A."/>
            <person name="Antonio M."/>
            <person name="Oren A."/>
            <person name="Chaudhuri R.R."/>
            <person name="La Ragione R."/>
            <person name="Hildebrand F."/>
            <person name="Pallen M.J."/>
        </authorList>
    </citation>
    <scope>NUCLEOTIDE SEQUENCE</scope>
    <source>
        <strain evidence="1">ChiGjej2B2-12916</strain>
    </source>
</reference>
<accession>A0A9D1CGQ3</accession>
<dbReference type="PANTHER" id="PTHR18901:SF38">
    <property type="entry name" value="PSEUDOURIDINE-5'-PHOSPHATASE"/>
    <property type="match status" value="1"/>
</dbReference>
<dbReference type="PRINTS" id="PR00413">
    <property type="entry name" value="HADHALOGNASE"/>
</dbReference>
<evidence type="ECO:0000313" key="1">
    <source>
        <dbReference type="EMBL" id="HIQ60920.1"/>
    </source>
</evidence>
<dbReference type="AlphaFoldDB" id="A0A9D1CGQ3"/>
<protein>
    <submittedName>
        <fullName evidence="1">HAD family phosphatase</fullName>
    </submittedName>
</protein>
<dbReference type="InterPro" id="IPR041492">
    <property type="entry name" value="HAD_2"/>
</dbReference>
<sequence length="212" mass="23647">MDKKFAIFDLDGTLVDSMSYWSQLAEEYLHSRGVEQVPNHILEAIKPMTMEESADLFRRTFGLDITSSHMVAEMEHMMDQHYRNDIPLKEGVAAYLEGLHQAGTTMCVASATAEPLVELCLSRLGVRHYFQFLLSCETVGVGKTQPDIYLQAAQRMGCTPAETAVYEDAVYAAATAKKAGFYIVGVYDQDASAHWEELQSLSDETIPSFEEA</sequence>
<name>A0A9D1CGQ3_9FIRM</name>
<dbReference type="InterPro" id="IPR023198">
    <property type="entry name" value="PGP-like_dom2"/>
</dbReference>
<dbReference type="EMBL" id="DVFO01000048">
    <property type="protein sequence ID" value="HIQ60920.1"/>
    <property type="molecule type" value="Genomic_DNA"/>
</dbReference>
<dbReference type="GO" id="GO:0016791">
    <property type="term" value="F:phosphatase activity"/>
    <property type="evidence" value="ECO:0007669"/>
    <property type="project" value="TreeGrafter"/>
</dbReference>
<reference evidence="1" key="1">
    <citation type="submission" date="2020-10" db="EMBL/GenBank/DDBJ databases">
        <authorList>
            <person name="Gilroy R."/>
        </authorList>
    </citation>
    <scope>NUCLEOTIDE SEQUENCE</scope>
    <source>
        <strain evidence="1">ChiGjej2B2-12916</strain>
    </source>
</reference>
<proteinExistence type="predicted"/>
<organism evidence="1 2">
    <name type="scientific">Candidatus Enterenecus faecium</name>
    <dbReference type="NCBI Taxonomy" id="2840780"/>
    <lineage>
        <taxon>Bacteria</taxon>
        <taxon>Bacillati</taxon>
        <taxon>Bacillota</taxon>
        <taxon>Clostridia</taxon>
        <taxon>Eubacteriales</taxon>
        <taxon>Candidatus Enterenecus</taxon>
    </lineage>
</organism>
<evidence type="ECO:0000313" key="2">
    <source>
        <dbReference type="Proteomes" id="UP000886879"/>
    </source>
</evidence>
<dbReference type="InterPro" id="IPR023214">
    <property type="entry name" value="HAD_sf"/>
</dbReference>
<dbReference type="SFLD" id="SFLDG01129">
    <property type="entry name" value="C1.5:_HAD__Beta-PGM__Phosphata"/>
    <property type="match status" value="1"/>
</dbReference>
<dbReference type="InterPro" id="IPR006439">
    <property type="entry name" value="HAD-SF_hydro_IA"/>
</dbReference>
<gene>
    <name evidence="1" type="ORF">IAD31_04925</name>
</gene>
<dbReference type="SUPFAM" id="SSF56784">
    <property type="entry name" value="HAD-like"/>
    <property type="match status" value="1"/>
</dbReference>
<dbReference type="NCBIfam" id="TIGR01509">
    <property type="entry name" value="HAD-SF-IA-v3"/>
    <property type="match status" value="1"/>
</dbReference>
<dbReference type="Gene3D" id="1.10.150.240">
    <property type="entry name" value="Putative phosphatase, domain 2"/>
    <property type="match status" value="1"/>
</dbReference>
<dbReference type="PANTHER" id="PTHR18901">
    <property type="entry name" value="2-DEOXYGLUCOSE-6-PHOSPHATE PHOSPHATASE 2"/>
    <property type="match status" value="1"/>
</dbReference>
<dbReference type="SFLD" id="SFLDS00003">
    <property type="entry name" value="Haloacid_Dehalogenase"/>
    <property type="match status" value="1"/>
</dbReference>
<dbReference type="Proteomes" id="UP000886879">
    <property type="component" value="Unassembled WGS sequence"/>
</dbReference>
<dbReference type="InterPro" id="IPR036412">
    <property type="entry name" value="HAD-like_sf"/>
</dbReference>
<dbReference type="Pfam" id="PF13419">
    <property type="entry name" value="HAD_2"/>
    <property type="match status" value="1"/>
</dbReference>